<sequence>MKMSIDSRLQSILICPYCSSGSLNFDRRDRVSCLDCGRVYPVDEDGIVDFVLAEEKSGEFFSYYTREYIRQHPRLDIADAPWKGREVLDFVRETDLNPEIILDLGCGSGEVLKFVSQKVGGVFAVGVDISYPNLRFALENNPQLVYVQSGVEHLPFKDGVGDLCLALDLLEHVGDVSAALSEIRRVARWLLIKVPLEDCLEGWLVRKMLPNWKDRFGHVNFFNQKSIRGILQGSSLEIAKEKLVYTPWFLSGFNQASLRSKAFLIGRRMARILGKQIYGRLFPLWYFALCRTG</sequence>
<accession>A0A1W9NXH1</accession>
<protein>
    <submittedName>
        <fullName evidence="1">Uncharacterized protein</fullName>
    </submittedName>
</protein>
<comment type="caution">
    <text evidence="1">The sequence shown here is derived from an EMBL/GenBank/DDBJ whole genome shotgun (WGS) entry which is preliminary data.</text>
</comment>
<dbReference type="InterPro" id="IPR029063">
    <property type="entry name" value="SAM-dependent_MTases_sf"/>
</dbReference>
<proteinExistence type="predicted"/>
<evidence type="ECO:0000313" key="1">
    <source>
        <dbReference type="EMBL" id="OQX50856.1"/>
    </source>
</evidence>
<gene>
    <name evidence="1" type="ORF">B5M47_02855</name>
</gene>
<dbReference type="EMBL" id="MZGJ01000016">
    <property type="protein sequence ID" value="OQX50856.1"/>
    <property type="molecule type" value="Genomic_DNA"/>
</dbReference>
<organism evidence="1 2">
    <name type="scientific">candidate division CPR3 bacterium 4484_211</name>
    <dbReference type="NCBI Taxonomy" id="1968527"/>
    <lineage>
        <taxon>Bacteria</taxon>
        <taxon>Bacteria division CPR3</taxon>
    </lineage>
</organism>
<dbReference type="AlphaFoldDB" id="A0A1W9NXH1"/>
<dbReference type="STRING" id="1968527.B5M47_02855"/>
<dbReference type="CDD" id="cd02440">
    <property type="entry name" value="AdoMet_MTases"/>
    <property type="match status" value="1"/>
</dbReference>
<dbReference type="SUPFAM" id="SSF53335">
    <property type="entry name" value="S-adenosyl-L-methionine-dependent methyltransferases"/>
    <property type="match status" value="1"/>
</dbReference>
<name>A0A1W9NXH1_UNCC3</name>
<evidence type="ECO:0000313" key="2">
    <source>
        <dbReference type="Proteomes" id="UP000192520"/>
    </source>
</evidence>
<reference evidence="2" key="1">
    <citation type="submission" date="2017-03" db="EMBL/GenBank/DDBJ databases">
        <title>Novel pathways for hydrocarbon cycling and metabolic interdependencies in hydrothermal sediment communities.</title>
        <authorList>
            <person name="Dombrowski N."/>
            <person name="Seitz K."/>
            <person name="Teske A."/>
            <person name="Baker B."/>
        </authorList>
    </citation>
    <scope>NUCLEOTIDE SEQUENCE [LARGE SCALE GENOMIC DNA]</scope>
</reference>
<dbReference type="Pfam" id="PF13489">
    <property type="entry name" value="Methyltransf_23"/>
    <property type="match status" value="1"/>
</dbReference>
<dbReference type="SUPFAM" id="SSF158997">
    <property type="entry name" value="Trm112p-like"/>
    <property type="match status" value="1"/>
</dbReference>
<dbReference type="Proteomes" id="UP000192520">
    <property type="component" value="Unassembled WGS sequence"/>
</dbReference>
<dbReference type="Gene3D" id="3.40.50.150">
    <property type="entry name" value="Vaccinia Virus protein VP39"/>
    <property type="match status" value="1"/>
</dbReference>